<evidence type="ECO:0000256" key="1">
    <source>
        <dbReference type="SAM" id="MobiDB-lite"/>
    </source>
</evidence>
<reference evidence="3 4" key="1">
    <citation type="submission" date="2024-02" db="EMBL/GenBank/DDBJ databases">
        <title>A draft genome for the cacao thread blight pathogen Marasmius crinis-equi.</title>
        <authorList>
            <person name="Cohen S.P."/>
            <person name="Baruah I.K."/>
            <person name="Amoako-Attah I."/>
            <person name="Bukari Y."/>
            <person name="Meinhardt L.W."/>
            <person name="Bailey B.A."/>
        </authorList>
    </citation>
    <scope>NUCLEOTIDE SEQUENCE [LARGE SCALE GENOMIC DNA]</scope>
    <source>
        <strain evidence="3 4">GH-76</strain>
    </source>
</reference>
<comment type="caution">
    <text evidence="3">The sequence shown here is derived from an EMBL/GenBank/DDBJ whole genome shotgun (WGS) entry which is preliminary data.</text>
</comment>
<keyword evidence="4" id="KW-1185">Reference proteome</keyword>
<organism evidence="3 4">
    <name type="scientific">Marasmius crinis-equi</name>
    <dbReference type="NCBI Taxonomy" id="585013"/>
    <lineage>
        <taxon>Eukaryota</taxon>
        <taxon>Fungi</taxon>
        <taxon>Dikarya</taxon>
        <taxon>Basidiomycota</taxon>
        <taxon>Agaricomycotina</taxon>
        <taxon>Agaricomycetes</taxon>
        <taxon>Agaricomycetidae</taxon>
        <taxon>Agaricales</taxon>
        <taxon>Marasmiineae</taxon>
        <taxon>Marasmiaceae</taxon>
        <taxon>Marasmius</taxon>
    </lineage>
</organism>
<dbReference type="InterPro" id="IPR003347">
    <property type="entry name" value="JmjC_dom"/>
</dbReference>
<dbReference type="Proteomes" id="UP001465976">
    <property type="component" value="Unassembled WGS sequence"/>
</dbReference>
<feature type="region of interest" description="Disordered" evidence="1">
    <location>
        <begin position="124"/>
        <end position="167"/>
    </location>
</feature>
<evidence type="ECO:0000313" key="4">
    <source>
        <dbReference type="Proteomes" id="UP001465976"/>
    </source>
</evidence>
<feature type="domain" description="JmjC" evidence="2">
    <location>
        <begin position="322"/>
        <end position="483"/>
    </location>
</feature>
<sequence>MDPSPDGQLSEFQSRCLLTFPRKCIVVFVRAYEKKSLNHSYQARELSRDIDEANDRGSRPGDIFWHGNIGWVYLGEAACPWLRFSTHDTREIPCPLPKVKNKKRVLNPATFSWVLAAQFKFNKKRPPRPRKGRRKTLGSEAEDHDVEQDQELEENATEENAPENLWGDTREASPMAVDQDNEIQLQEQTPDEVNAMELDQGLESLALGAPNLNSWTAVVAEVFRQRPPHPDLLGRVNAFLHWVQTRDVDLPFHHGNGVQSAGDLLRFCHIPASDVFHLKMLVRDVIATAGTSYRISFVDTLRGTADSVRSEVEFLTTFLVPEASRPVAALSILATDTGVGRMNIRFEKALGPDGPPAFLGPNPSTTLTPAGHITRPHIDPFPGEGLVYHLEGRKIWVVFPPSDHNLNEVFQSYERGESPDLVWWMDRLERPEVYLLEKAGTAFVMPAGTIHACISLDQSSHTGACLVTMDSLDFCASYLDKLKKLIRPGCGGELEAAGNDFALTVLFDDYLEVWKKLSQDPRVPETDRCRVQEWAQDFCRWTVQSENVLTLPAEVVDIARKGLRDTPGSSVSKPAATARRKRRRH</sequence>
<evidence type="ECO:0000313" key="3">
    <source>
        <dbReference type="EMBL" id="KAL0567246.1"/>
    </source>
</evidence>
<dbReference type="Gene3D" id="2.60.120.650">
    <property type="entry name" value="Cupin"/>
    <property type="match status" value="1"/>
</dbReference>
<feature type="region of interest" description="Disordered" evidence="1">
    <location>
        <begin position="564"/>
        <end position="585"/>
    </location>
</feature>
<dbReference type="EMBL" id="JBAHYK010001638">
    <property type="protein sequence ID" value="KAL0567246.1"/>
    <property type="molecule type" value="Genomic_DNA"/>
</dbReference>
<dbReference type="SUPFAM" id="SSF51197">
    <property type="entry name" value="Clavaminate synthase-like"/>
    <property type="match status" value="1"/>
</dbReference>
<dbReference type="PROSITE" id="PS51184">
    <property type="entry name" value="JMJC"/>
    <property type="match status" value="1"/>
</dbReference>
<feature type="compositionally biased region" description="Acidic residues" evidence="1">
    <location>
        <begin position="140"/>
        <end position="161"/>
    </location>
</feature>
<evidence type="ECO:0000259" key="2">
    <source>
        <dbReference type="PROSITE" id="PS51184"/>
    </source>
</evidence>
<feature type="compositionally biased region" description="Basic residues" evidence="1">
    <location>
        <begin position="124"/>
        <end position="136"/>
    </location>
</feature>
<proteinExistence type="predicted"/>
<protein>
    <recommendedName>
        <fullName evidence="2">JmjC domain-containing protein</fullName>
    </recommendedName>
</protein>
<name>A0ABR3EWF0_9AGAR</name>
<gene>
    <name evidence="3" type="ORF">V5O48_014752</name>
</gene>
<accession>A0ABR3EWF0</accession>